<evidence type="ECO:0000256" key="5">
    <source>
        <dbReference type="SAM" id="SignalP"/>
    </source>
</evidence>
<reference evidence="7" key="2">
    <citation type="submission" date="2017-10" db="EMBL/GenBank/DDBJ databases">
        <title>Ladona fulva Genome sequencing and assembly.</title>
        <authorList>
            <person name="Murali S."/>
            <person name="Richards S."/>
            <person name="Bandaranaike D."/>
            <person name="Bellair M."/>
            <person name="Blankenburg K."/>
            <person name="Chao H."/>
            <person name="Dinh H."/>
            <person name="Doddapaneni H."/>
            <person name="Dugan-Rocha S."/>
            <person name="Elkadiri S."/>
            <person name="Gnanaolivu R."/>
            <person name="Hernandez B."/>
            <person name="Skinner E."/>
            <person name="Javaid M."/>
            <person name="Lee S."/>
            <person name="Li M."/>
            <person name="Ming W."/>
            <person name="Munidasa M."/>
            <person name="Muniz J."/>
            <person name="Nguyen L."/>
            <person name="Hughes D."/>
            <person name="Osuji N."/>
            <person name="Pu L.-L."/>
            <person name="Puazo M."/>
            <person name="Qu C."/>
            <person name="Quiroz J."/>
            <person name="Raj R."/>
            <person name="Weissenberger G."/>
            <person name="Xin Y."/>
            <person name="Zou X."/>
            <person name="Han Y."/>
            <person name="Worley K."/>
            <person name="Muzny D."/>
            <person name="Gibbs R."/>
        </authorList>
    </citation>
    <scope>NUCLEOTIDE SEQUENCE</scope>
    <source>
        <strain evidence="7">Sampled in the wild</strain>
    </source>
</reference>
<dbReference type="GO" id="GO:0005615">
    <property type="term" value="C:extracellular space"/>
    <property type="evidence" value="ECO:0007669"/>
    <property type="project" value="TreeGrafter"/>
</dbReference>
<dbReference type="EMBL" id="KZ308395">
    <property type="protein sequence ID" value="KAG8228918.1"/>
    <property type="molecule type" value="Genomic_DNA"/>
</dbReference>
<dbReference type="AlphaFoldDB" id="A0A8K0P1A2"/>
<dbReference type="GO" id="GO:0016042">
    <property type="term" value="P:lipid catabolic process"/>
    <property type="evidence" value="ECO:0007669"/>
    <property type="project" value="TreeGrafter"/>
</dbReference>
<dbReference type="GO" id="GO:0016298">
    <property type="term" value="F:lipase activity"/>
    <property type="evidence" value="ECO:0007669"/>
    <property type="project" value="InterPro"/>
</dbReference>
<dbReference type="Proteomes" id="UP000792457">
    <property type="component" value="Unassembled WGS sequence"/>
</dbReference>
<comment type="subcellular location">
    <subcellularLocation>
        <location evidence="1">Secreted</location>
    </subcellularLocation>
</comment>
<feature type="domain" description="Lipase" evidence="6">
    <location>
        <begin position="100"/>
        <end position="201"/>
    </location>
</feature>
<dbReference type="InterPro" id="IPR013818">
    <property type="entry name" value="Lipase"/>
</dbReference>
<dbReference type="SUPFAM" id="SSF53474">
    <property type="entry name" value="alpha/beta-Hydrolases"/>
    <property type="match status" value="1"/>
</dbReference>
<evidence type="ECO:0000259" key="6">
    <source>
        <dbReference type="Pfam" id="PF00151"/>
    </source>
</evidence>
<protein>
    <recommendedName>
        <fullName evidence="6">Lipase domain-containing protein</fullName>
    </recommendedName>
</protein>
<organism evidence="7 8">
    <name type="scientific">Ladona fulva</name>
    <name type="common">Scarce chaser dragonfly</name>
    <name type="synonym">Libellula fulva</name>
    <dbReference type="NCBI Taxonomy" id="123851"/>
    <lineage>
        <taxon>Eukaryota</taxon>
        <taxon>Metazoa</taxon>
        <taxon>Ecdysozoa</taxon>
        <taxon>Arthropoda</taxon>
        <taxon>Hexapoda</taxon>
        <taxon>Insecta</taxon>
        <taxon>Pterygota</taxon>
        <taxon>Palaeoptera</taxon>
        <taxon>Odonata</taxon>
        <taxon>Epiprocta</taxon>
        <taxon>Anisoptera</taxon>
        <taxon>Libelluloidea</taxon>
        <taxon>Libellulidae</taxon>
        <taxon>Ladona</taxon>
    </lineage>
</organism>
<evidence type="ECO:0000256" key="3">
    <source>
        <dbReference type="ARBA" id="ARBA00022525"/>
    </source>
</evidence>
<gene>
    <name evidence="7" type="ORF">J437_LFUL009141</name>
</gene>
<reference evidence="7" key="1">
    <citation type="submission" date="2013-04" db="EMBL/GenBank/DDBJ databases">
        <authorList>
            <person name="Qu J."/>
            <person name="Murali S.C."/>
            <person name="Bandaranaike D."/>
            <person name="Bellair M."/>
            <person name="Blankenburg K."/>
            <person name="Chao H."/>
            <person name="Dinh H."/>
            <person name="Doddapaneni H."/>
            <person name="Downs B."/>
            <person name="Dugan-Rocha S."/>
            <person name="Elkadiri S."/>
            <person name="Gnanaolivu R.D."/>
            <person name="Hernandez B."/>
            <person name="Javaid M."/>
            <person name="Jayaseelan J.C."/>
            <person name="Lee S."/>
            <person name="Li M."/>
            <person name="Ming W."/>
            <person name="Munidasa M."/>
            <person name="Muniz J."/>
            <person name="Nguyen L."/>
            <person name="Ongeri F."/>
            <person name="Osuji N."/>
            <person name="Pu L.-L."/>
            <person name="Puazo M."/>
            <person name="Qu C."/>
            <person name="Quiroz J."/>
            <person name="Raj R."/>
            <person name="Weissenberger G."/>
            <person name="Xin Y."/>
            <person name="Zou X."/>
            <person name="Han Y."/>
            <person name="Richards S."/>
            <person name="Worley K."/>
            <person name="Muzny D."/>
            <person name="Gibbs R."/>
        </authorList>
    </citation>
    <scope>NUCLEOTIDE SEQUENCE</scope>
    <source>
        <strain evidence="7">Sampled in the wild</strain>
    </source>
</reference>
<sequence>MELLTLKMKNMGYSLNLLLVISFLFITPAQLNEIPNDIDMEMEENDSVMDVLEHDASNMTDMSDMSTAAIENMILTMDKEVKCLGFPKKLFKVIGGVFKPLDEEKVDVQFFLTTRKVREWKQIPTKPSISFEGLDLDPNRIRTIFIVHGFLSRAKTAGWVEDMANALLGWSDVNVIIVDWHSSWRYWRAVGNTRVVGKAMTDRNSAFNINI</sequence>
<feature type="chain" id="PRO_5035443273" description="Lipase domain-containing protein" evidence="5">
    <location>
        <begin position="32"/>
        <end position="211"/>
    </location>
</feature>
<comment type="caution">
    <text evidence="7">The sequence shown here is derived from an EMBL/GenBank/DDBJ whole genome shotgun (WGS) entry which is preliminary data.</text>
</comment>
<evidence type="ECO:0000256" key="2">
    <source>
        <dbReference type="ARBA" id="ARBA00010701"/>
    </source>
</evidence>
<keyword evidence="3" id="KW-0964">Secreted</keyword>
<name>A0A8K0P1A2_LADFU</name>
<evidence type="ECO:0000256" key="4">
    <source>
        <dbReference type="RuleBase" id="RU004262"/>
    </source>
</evidence>
<proteinExistence type="inferred from homology"/>
<dbReference type="Pfam" id="PF00151">
    <property type="entry name" value="Lipase"/>
    <property type="match status" value="1"/>
</dbReference>
<dbReference type="PANTHER" id="PTHR11610">
    <property type="entry name" value="LIPASE"/>
    <property type="match status" value="1"/>
</dbReference>
<keyword evidence="5" id="KW-0732">Signal</keyword>
<accession>A0A8K0P1A2</accession>
<evidence type="ECO:0000256" key="1">
    <source>
        <dbReference type="ARBA" id="ARBA00004613"/>
    </source>
</evidence>
<dbReference type="InterPro" id="IPR029058">
    <property type="entry name" value="AB_hydrolase_fold"/>
</dbReference>
<evidence type="ECO:0000313" key="8">
    <source>
        <dbReference type="Proteomes" id="UP000792457"/>
    </source>
</evidence>
<keyword evidence="8" id="KW-1185">Reference proteome</keyword>
<feature type="signal peptide" evidence="5">
    <location>
        <begin position="1"/>
        <end position="31"/>
    </location>
</feature>
<dbReference type="Gene3D" id="3.40.50.1820">
    <property type="entry name" value="alpha/beta hydrolase"/>
    <property type="match status" value="1"/>
</dbReference>
<evidence type="ECO:0000313" key="7">
    <source>
        <dbReference type="EMBL" id="KAG8228918.1"/>
    </source>
</evidence>
<comment type="similarity">
    <text evidence="2 4">Belongs to the AB hydrolase superfamily. Lipase family.</text>
</comment>
<dbReference type="OrthoDB" id="199913at2759"/>
<dbReference type="InterPro" id="IPR000734">
    <property type="entry name" value="TAG_lipase"/>
</dbReference>